<dbReference type="Pfam" id="PF23141">
    <property type="entry name" value="Ig_NOMO"/>
    <property type="match status" value="1"/>
</dbReference>
<dbReference type="AlphaFoldDB" id="A0A7J0GS63"/>
<sequence length="278" mass="30701">MADFPMHDFFLIENAWHLLSGMHDITVSIDFNFIVKHTSLEEVSGEDQWCWEQRFIDVAVGTEDIKGIAFVHKGYRVNVISTHDVDAYMTQPDGSHVDLKLKKGSQQMCVASPGLHVLHLSIYLKGEKYLLKGQIHVDSSSLSGIEELPENILVDVLNNEGTLLDGTSARLVGNGNDQASGAVYEYSLWGNPGEKLTFTPQDSREKNGKPILFYPRQHVVTVTQDGCQASIPPFSGRPGIYIEGLVSPPLSGTDGIYVGGPLYDDMSYSIEASKVWNI</sequence>
<evidence type="ECO:0000259" key="3">
    <source>
        <dbReference type="Pfam" id="PF23660"/>
    </source>
</evidence>
<reference evidence="4 5" key="1">
    <citation type="submission" date="2019-07" db="EMBL/GenBank/DDBJ databases">
        <title>De Novo Assembly of kiwifruit Actinidia rufa.</title>
        <authorList>
            <person name="Sugita-Konishi S."/>
            <person name="Sato K."/>
            <person name="Mori E."/>
            <person name="Abe Y."/>
            <person name="Kisaki G."/>
            <person name="Hamano K."/>
            <person name="Suezawa K."/>
            <person name="Otani M."/>
            <person name="Fukuda T."/>
            <person name="Manabe T."/>
            <person name="Gomi K."/>
            <person name="Tabuchi M."/>
            <person name="Akimitsu K."/>
            <person name="Kataoka I."/>
        </authorList>
    </citation>
    <scope>NUCLEOTIDE SEQUENCE [LARGE SCALE GENOMIC DNA]</scope>
    <source>
        <strain evidence="5">cv. Fuchu</strain>
    </source>
</reference>
<dbReference type="Pfam" id="PF23660">
    <property type="entry name" value="NOMO_8th"/>
    <property type="match status" value="1"/>
</dbReference>
<dbReference type="InterPro" id="IPR051417">
    <property type="entry name" value="SDr/BOS_complex"/>
</dbReference>
<keyword evidence="1" id="KW-0732">Signal</keyword>
<dbReference type="PANTHER" id="PTHR23303:SF14">
    <property type="entry name" value="BOS COMPLEX SUBUNIT NOMO1-RELATED"/>
    <property type="match status" value="1"/>
</dbReference>
<feature type="domain" description="NOMO seventh transthyretin-like" evidence="2">
    <location>
        <begin position="77"/>
        <end position="120"/>
    </location>
</feature>
<evidence type="ECO:0000256" key="1">
    <source>
        <dbReference type="ARBA" id="ARBA00022729"/>
    </source>
</evidence>
<dbReference type="InterPro" id="IPR056187">
    <property type="entry name" value="NOMO_8th"/>
</dbReference>
<gene>
    <name evidence="4" type="ORF">Acr_23g0020270</name>
</gene>
<evidence type="ECO:0000259" key="2">
    <source>
        <dbReference type="Pfam" id="PF23141"/>
    </source>
</evidence>
<dbReference type="PANTHER" id="PTHR23303">
    <property type="entry name" value="CARBOXYPEPTIDASE REGULATORY REGION-CONTAINING"/>
    <property type="match status" value="1"/>
</dbReference>
<keyword evidence="5" id="KW-1185">Reference proteome</keyword>
<organism evidence="4 5">
    <name type="scientific">Actinidia rufa</name>
    <dbReference type="NCBI Taxonomy" id="165716"/>
    <lineage>
        <taxon>Eukaryota</taxon>
        <taxon>Viridiplantae</taxon>
        <taxon>Streptophyta</taxon>
        <taxon>Embryophyta</taxon>
        <taxon>Tracheophyta</taxon>
        <taxon>Spermatophyta</taxon>
        <taxon>Magnoliopsida</taxon>
        <taxon>eudicotyledons</taxon>
        <taxon>Gunneridae</taxon>
        <taxon>Pentapetalae</taxon>
        <taxon>asterids</taxon>
        <taxon>Ericales</taxon>
        <taxon>Actinidiaceae</taxon>
        <taxon>Actinidia</taxon>
    </lineage>
</organism>
<dbReference type="EMBL" id="BJWL01000023">
    <property type="protein sequence ID" value="GFZ13642.1"/>
    <property type="molecule type" value="Genomic_DNA"/>
</dbReference>
<comment type="caution">
    <text evidence="4">The sequence shown here is derived from an EMBL/GenBank/DDBJ whole genome shotgun (WGS) entry which is preliminary data.</text>
</comment>
<protein>
    <submittedName>
        <fullName evidence="4">Carbohydrate-binding-like fold</fullName>
    </submittedName>
</protein>
<accession>A0A7J0GS63</accession>
<feature type="domain" description="NOMO eighth prealbumin-like" evidence="3">
    <location>
        <begin position="130"/>
        <end position="237"/>
    </location>
</feature>
<evidence type="ECO:0000313" key="5">
    <source>
        <dbReference type="Proteomes" id="UP000585474"/>
    </source>
</evidence>
<dbReference type="OrthoDB" id="1735294at2759"/>
<evidence type="ECO:0000313" key="4">
    <source>
        <dbReference type="EMBL" id="GFZ13642.1"/>
    </source>
</evidence>
<dbReference type="Proteomes" id="UP000585474">
    <property type="component" value="Unassembled WGS sequence"/>
</dbReference>
<proteinExistence type="predicted"/>
<dbReference type="GO" id="GO:0005789">
    <property type="term" value="C:endoplasmic reticulum membrane"/>
    <property type="evidence" value="ECO:0007669"/>
    <property type="project" value="TreeGrafter"/>
</dbReference>
<dbReference type="InterPro" id="IPR056319">
    <property type="entry name" value="NOMO_7th"/>
</dbReference>
<name>A0A7J0GS63_9ERIC</name>